<sequence>MKFRTLRAFIEVVRQGGFSPAARTLFATQSTVSKAVHQLEQELGTPLLERGGHRPVLTPAGEAVFRRGAKLLADRDDLLGELDEIQGIRRGLLKLGLPPLGSSLLFAPLFARFRQRYPGIEIELSEHGSRELEERLRSGALHFAAAILPVAAEFDSEPITRQTLMVSLPSDHRLAARSSLRLTDLRDTPFILFDHGFALQRIVLDGCARHHFQPQVAARSSQVDFIVELVAAGLGVTFLPAIIASQFQSPQVRHLPLDEPGIEWTMAMAWRRGAYLSGAAQAWLDLLRESKDLAQPAQ</sequence>
<dbReference type="InterPro" id="IPR005119">
    <property type="entry name" value="LysR_subst-bd"/>
</dbReference>
<keyword evidence="7" id="KW-1185">Reference proteome</keyword>
<evidence type="ECO:0000313" key="6">
    <source>
        <dbReference type="EMBL" id="WBO22916.1"/>
    </source>
</evidence>
<dbReference type="InterPro" id="IPR050950">
    <property type="entry name" value="HTH-type_LysR_regulators"/>
</dbReference>
<evidence type="ECO:0000313" key="7">
    <source>
        <dbReference type="Proteomes" id="UP001210865"/>
    </source>
</evidence>
<reference evidence="6 7" key="1">
    <citation type="submission" date="2022-12" db="EMBL/GenBank/DDBJ databases">
        <title>Sphingomonas abieness sp. nov., an endophytic bacterium isolated from Abies koreana.</title>
        <authorList>
            <person name="Jiang L."/>
            <person name="Lee J."/>
        </authorList>
    </citation>
    <scope>NUCLEOTIDE SEQUENCE [LARGE SCALE GENOMIC DNA]</scope>
    <source>
        <strain evidence="7">PAMB 00755</strain>
    </source>
</reference>
<evidence type="ECO:0000256" key="1">
    <source>
        <dbReference type="ARBA" id="ARBA00009437"/>
    </source>
</evidence>
<keyword evidence="4" id="KW-0804">Transcription</keyword>
<dbReference type="SUPFAM" id="SSF46785">
    <property type="entry name" value="Winged helix' DNA-binding domain"/>
    <property type="match status" value="1"/>
</dbReference>
<dbReference type="PROSITE" id="PS50931">
    <property type="entry name" value="HTH_LYSR"/>
    <property type="match status" value="1"/>
</dbReference>
<gene>
    <name evidence="6" type="ORF">PBT88_01860</name>
</gene>
<evidence type="ECO:0000259" key="5">
    <source>
        <dbReference type="PROSITE" id="PS50931"/>
    </source>
</evidence>
<dbReference type="Pfam" id="PF03466">
    <property type="entry name" value="LysR_substrate"/>
    <property type="match status" value="1"/>
</dbReference>
<feature type="domain" description="HTH lysR-type" evidence="5">
    <location>
        <begin position="1"/>
        <end position="58"/>
    </location>
</feature>
<dbReference type="Pfam" id="PF00126">
    <property type="entry name" value="HTH_1"/>
    <property type="match status" value="1"/>
</dbReference>
<dbReference type="CDD" id="cd08438">
    <property type="entry name" value="PBP2_CidR"/>
    <property type="match status" value="1"/>
</dbReference>
<dbReference type="PRINTS" id="PR00039">
    <property type="entry name" value="HTHLYSR"/>
</dbReference>
<keyword evidence="3" id="KW-0238">DNA-binding</keyword>
<name>A0ABY7NN18_9SPHN</name>
<dbReference type="InterPro" id="IPR000847">
    <property type="entry name" value="LysR_HTH_N"/>
</dbReference>
<protein>
    <submittedName>
        <fullName evidence="6">LysR family transcriptional regulator</fullName>
    </submittedName>
</protein>
<organism evidence="6 7">
    <name type="scientific">Sphingomonas abietis</name>
    <dbReference type="NCBI Taxonomy" id="3012344"/>
    <lineage>
        <taxon>Bacteria</taxon>
        <taxon>Pseudomonadati</taxon>
        <taxon>Pseudomonadota</taxon>
        <taxon>Alphaproteobacteria</taxon>
        <taxon>Sphingomonadales</taxon>
        <taxon>Sphingomonadaceae</taxon>
        <taxon>Sphingomonas</taxon>
    </lineage>
</organism>
<dbReference type="Proteomes" id="UP001210865">
    <property type="component" value="Chromosome"/>
</dbReference>
<comment type="similarity">
    <text evidence="1">Belongs to the LysR transcriptional regulatory family.</text>
</comment>
<dbReference type="EMBL" id="CP115174">
    <property type="protein sequence ID" value="WBO22916.1"/>
    <property type="molecule type" value="Genomic_DNA"/>
</dbReference>
<dbReference type="PANTHER" id="PTHR30419">
    <property type="entry name" value="HTH-TYPE TRANSCRIPTIONAL REGULATOR YBHD"/>
    <property type="match status" value="1"/>
</dbReference>
<dbReference type="RefSeq" id="WP_270077555.1">
    <property type="nucleotide sequence ID" value="NZ_CP115174.1"/>
</dbReference>
<dbReference type="PANTHER" id="PTHR30419:SF8">
    <property type="entry name" value="NITROGEN ASSIMILATION TRANSCRIPTIONAL ACTIVATOR-RELATED"/>
    <property type="match status" value="1"/>
</dbReference>
<evidence type="ECO:0000256" key="2">
    <source>
        <dbReference type="ARBA" id="ARBA00023015"/>
    </source>
</evidence>
<dbReference type="InterPro" id="IPR036388">
    <property type="entry name" value="WH-like_DNA-bd_sf"/>
</dbReference>
<evidence type="ECO:0000256" key="3">
    <source>
        <dbReference type="ARBA" id="ARBA00023125"/>
    </source>
</evidence>
<dbReference type="Gene3D" id="1.10.10.10">
    <property type="entry name" value="Winged helix-like DNA-binding domain superfamily/Winged helix DNA-binding domain"/>
    <property type="match status" value="1"/>
</dbReference>
<proteinExistence type="inferred from homology"/>
<accession>A0ABY7NN18</accession>
<evidence type="ECO:0000256" key="4">
    <source>
        <dbReference type="ARBA" id="ARBA00023163"/>
    </source>
</evidence>
<keyword evidence="2" id="KW-0805">Transcription regulation</keyword>
<dbReference type="Gene3D" id="3.40.190.290">
    <property type="match status" value="1"/>
</dbReference>
<dbReference type="InterPro" id="IPR036390">
    <property type="entry name" value="WH_DNA-bd_sf"/>
</dbReference>
<dbReference type="SUPFAM" id="SSF53850">
    <property type="entry name" value="Periplasmic binding protein-like II"/>
    <property type="match status" value="1"/>
</dbReference>